<feature type="non-terminal residue" evidence="9">
    <location>
        <position position="1"/>
    </location>
</feature>
<sequence length="282" mass="30834">MFDAVLLLAGAGLSVSPHVDAVELSVESVGALCLHRRRLTSPQSAPPDTQLPGGCPCTLQQMFQLHSKQQVADEDAKTTAMAKTGSRYANSWARDRWRCYRSASSRTWRCGGLALGSIFDDLGEDKVAERVGFFAFLLTFDLPPLVHHGKRCPSSCRSATSTPRRRRRAALAIVFATPVYWLTGLWRTAAAFGYLLVVWLILYTRGQLGGGELRGGLCGGECGDKGIMGSFFLFSGYFIAQSAMPGCWVFMHYLSLFKWLFEVLLVNEFAGGGMSVVWALGA</sequence>
<keyword evidence="10" id="KW-1185">Reference proteome</keyword>
<dbReference type="Gramene" id="TVU42994">
    <property type="protein sequence ID" value="TVU42994"/>
    <property type="gene ID" value="EJB05_09423"/>
</dbReference>
<evidence type="ECO:0000256" key="2">
    <source>
        <dbReference type="ARBA" id="ARBA00022448"/>
    </source>
</evidence>
<feature type="domain" description="ABC-2 type transporter transmembrane" evidence="8">
    <location>
        <begin position="227"/>
        <end position="269"/>
    </location>
</feature>
<evidence type="ECO:0000256" key="5">
    <source>
        <dbReference type="ARBA" id="ARBA00023136"/>
    </source>
</evidence>
<evidence type="ECO:0000256" key="7">
    <source>
        <dbReference type="SAM" id="SignalP"/>
    </source>
</evidence>
<feature type="transmembrane region" description="Helical" evidence="6">
    <location>
        <begin position="259"/>
        <end position="280"/>
    </location>
</feature>
<feature type="transmembrane region" description="Helical" evidence="6">
    <location>
        <begin position="231"/>
        <end position="253"/>
    </location>
</feature>
<name>A0A5J9W6E9_9POAL</name>
<evidence type="ECO:0000256" key="4">
    <source>
        <dbReference type="ARBA" id="ARBA00022989"/>
    </source>
</evidence>
<dbReference type="GO" id="GO:0140359">
    <property type="term" value="F:ABC-type transporter activity"/>
    <property type="evidence" value="ECO:0007669"/>
    <property type="project" value="InterPro"/>
</dbReference>
<gene>
    <name evidence="9" type="ORF">EJB05_09423</name>
</gene>
<comment type="subcellular location">
    <subcellularLocation>
        <location evidence="1">Membrane</location>
        <topology evidence="1">Multi-pass membrane protein</topology>
    </subcellularLocation>
</comment>
<protein>
    <recommendedName>
        <fullName evidence="8">ABC-2 type transporter transmembrane domain-containing protein</fullName>
    </recommendedName>
</protein>
<dbReference type="InterPro" id="IPR050352">
    <property type="entry name" value="ABCG_transporters"/>
</dbReference>
<dbReference type="EMBL" id="RWGY01000005">
    <property type="protein sequence ID" value="TVU42994.1"/>
    <property type="molecule type" value="Genomic_DNA"/>
</dbReference>
<proteinExistence type="predicted"/>
<feature type="signal peptide" evidence="7">
    <location>
        <begin position="1"/>
        <end position="21"/>
    </location>
</feature>
<organism evidence="9 10">
    <name type="scientific">Eragrostis curvula</name>
    <name type="common">weeping love grass</name>
    <dbReference type="NCBI Taxonomy" id="38414"/>
    <lineage>
        <taxon>Eukaryota</taxon>
        <taxon>Viridiplantae</taxon>
        <taxon>Streptophyta</taxon>
        <taxon>Embryophyta</taxon>
        <taxon>Tracheophyta</taxon>
        <taxon>Spermatophyta</taxon>
        <taxon>Magnoliopsida</taxon>
        <taxon>Liliopsida</taxon>
        <taxon>Poales</taxon>
        <taxon>Poaceae</taxon>
        <taxon>PACMAD clade</taxon>
        <taxon>Chloridoideae</taxon>
        <taxon>Eragrostideae</taxon>
        <taxon>Eragrostidinae</taxon>
        <taxon>Eragrostis</taxon>
    </lineage>
</organism>
<feature type="chain" id="PRO_5023895365" description="ABC-2 type transporter transmembrane domain-containing protein" evidence="7">
    <location>
        <begin position="22"/>
        <end position="282"/>
    </location>
</feature>
<dbReference type="Proteomes" id="UP000324897">
    <property type="component" value="Unassembled WGS sequence"/>
</dbReference>
<evidence type="ECO:0000313" key="9">
    <source>
        <dbReference type="EMBL" id="TVU42994.1"/>
    </source>
</evidence>
<evidence type="ECO:0000256" key="6">
    <source>
        <dbReference type="SAM" id="Phobius"/>
    </source>
</evidence>
<dbReference type="PANTHER" id="PTHR48041:SF79">
    <property type="entry name" value="ABC TRANSPORTER G FAMILY MEMBER 5"/>
    <property type="match status" value="1"/>
</dbReference>
<dbReference type="Pfam" id="PF01061">
    <property type="entry name" value="ABC2_membrane"/>
    <property type="match status" value="1"/>
</dbReference>
<keyword evidence="5 6" id="KW-0472">Membrane</keyword>
<dbReference type="InterPro" id="IPR013525">
    <property type="entry name" value="ABC2_TM"/>
</dbReference>
<keyword evidence="4 6" id="KW-1133">Transmembrane helix</keyword>
<dbReference type="GO" id="GO:0016020">
    <property type="term" value="C:membrane"/>
    <property type="evidence" value="ECO:0007669"/>
    <property type="project" value="UniProtKB-SubCell"/>
</dbReference>
<dbReference type="OrthoDB" id="66620at2759"/>
<keyword evidence="7" id="KW-0732">Signal</keyword>
<evidence type="ECO:0000256" key="3">
    <source>
        <dbReference type="ARBA" id="ARBA00022692"/>
    </source>
</evidence>
<accession>A0A5J9W6E9</accession>
<feature type="transmembrane region" description="Helical" evidence="6">
    <location>
        <begin position="179"/>
        <end position="202"/>
    </location>
</feature>
<dbReference type="AlphaFoldDB" id="A0A5J9W6E9"/>
<dbReference type="PANTHER" id="PTHR48041">
    <property type="entry name" value="ABC TRANSPORTER G FAMILY MEMBER 28"/>
    <property type="match status" value="1"/>
</dbReference>
<comment type="caution">
    <text evidence="9">The sequence shown here is derived from an EMBL/GenBank/DDBJ whole genome shotgun (WGS) entry which is preliminary data.</text>
</comment>
<keyword evidence="3 6" id="KW-0812">Transmembrane</keyword>
<evidence type="ECO:0000259" key="8">
    <source>
        <dbReference type="Pfam" id="PF01061"/>
    </source>
</evidence>
<keyword evidence="2" id="KW-0813">Transport</keyword>
<evidence type="ECO:0000313" key="10">
    <source>
        <dbReference type="Proteomes" id="UP000324897"/>
    </source>
</evidence>
<evidence type="ECO:0000256" key="1">
    <source>
        <dbReference type="ARBA" id="ARBA00004141"/>
    </source>
</evidence>
<reference evidence="9 10" key="1">
    <citation type="journal article" date="2019" name="Sci. Rep.">
        <title>A high-quality genome of Eragrostis curvula grass provides insights into Poaceae evolution and supports new strategies to enhance forage quality.</title>
        <authorList>
            <person name="Carballo J."/>
            <person name="Santos B.A.C.M."/>
            <person name="Zappacosta D."/>
            <person name="Garbus I."/>
            <person name="Selva J.P."/>
            <person name="Gallo C.A."/>
            <person name="Diaz A."/>
            <person name="Albertini E."/>
            <person name="Caccamo M."/>
            <person name="Echenique V."/>
        </authorList>
    </citation>
    <scope>NUCLEOTIDE SEQUENCE [LARGE SCALE GENOMIC DNA]</scope>
    <source>
        <strain evidence="10">cv. Victoria</strain>
        <tissue evidence="9">Leaf</tissue>
    </source>
</reference>